<reference evidence="2" key="1">
    <citation type="submission" date="2022-01" db="EMBL/GenBank/DDBJ databases">
        <title>Genome Sequence Resource for Two Populations of Ditylenchus destructor, the Migratory Endoparasitic Phytonematode.</title>
        <authorList>
            <person name="Zhang H."/>
            <person name="Lin R."/>
            <person name="Xie B."/>
        </authorList>
    </citation>
    <scope>NUCLEOTIDE SEQUENCE</scope>
    <source>
        <strain evidence="2">BazhouSP</strain>
    </source>
</reference>
<sequence length="283" mass="31477">MMSKGSNKICILSVICTILTICRQAHAPETDYLSSPEDDEKVKSVRNDIVSKLDHVEGLEKLDLSKVPPENLEKVAKLIGILKELKTIKLSRKDETKVQLETVKRAQLKWQEAKAIFPQVTRSGRHEKPNGDLVRELKSLLNEVDSNKPESEIVAEQHKIRATFSAFKKKLGLSSKALSVPGAPNVNTPEVTQVTKTENTKTEINETETKDNLASAVAAFSEYFDSYFAKTIKCLEKEIRSPRPNCFGAISTSISASSPFCTFAISFIFERPGLLRSTNSSFD</sequence>
<feature type="signal peptide" evidence="1">
    <location>
        <begin position="1"/>
        <end position="27"/>
    </location>
</feature>
<name>A0AAD4MMG3_9BILA</name>
<proteinExistence type="predicted"/>
<accession>A0AAD4MMG3</accession>
<keyword evidence="3" id="KW-1185">Reference proteome</keyword>
<protein>
    <submittedName>
        <fullName evidence="2">Uncharacterized protein</fullName>
    </submittedName>
</protein>
<evidence type="ECO:0000313" key="2">
    <source>
        <dbReference type="EMBL" id="KAI1697670.1"/>
    </source>
</evidence>
<dbReference type="EMBL" id="JAKKPZ010000256">
    <property type="protein sequence ID" value="KAI1697670.1"/>
    <property type="molecule type" value="Genomic_DNA"/>
</dbReference>
<comment type="caution">
    <text evidence="2">The sequence shown here is derived from an EMBL/GenBank/DDBJ whole genome shotgun (WGS) entry which is preliminary data.</text>
</comment>
<keyword evidence="1" id="KW-0732">Signal</keyword>
<evidence type="ECO:0000313" key="3">
    <source>
        <dbReference type="Proteomes" id="UP001201812"/>
    </source>
</evidence>
<gene>
    <name evidence="2" type="ORF">DdX_18365</name>
</gene>
<feature type="chain" id="PRO_5042056222" evidence="1">
    <location>
        <begin position="28"/>
        <end position="283"/>
    </location>
</feature>
<dbReference type="AlphaFoldDB" id="A0AAD4MMG3"/>
<organism evidence="2 3">
    <name type="scientific">Ditylenchus destructor</name>
    <dbReference type="NCBI Taxonomy" id="166010"/>
    <lineage>
        <taxon>Eukaryota</taxon>
        <taxon>Metazoa</taxon>
        <taxon>Ecdysozoa</taxon>
        <taxon>Nematoda</taxon>
        <taxon>Chromadorea</taxon>
        <taxon>Rhabditida</taxon>
        <taxon>Tylenchina</taxon>
        <taxon>Tylenchomorpha</taxon>
        <taxon>Sphaerularioidea</taxon>
        <taxon>Anguinidae</taxon>
        <taxon>Anguininae</taxon>
        <taxon>Ditylenchus</taxon>
    </lineage>
</organism>
<dbReference type="Proteomes" id="UP001201812">
    <property type="component" value="Unassembled WGS sequence"/>
</dbReference>
<evidence type="ECO:0000256" key="1">
    <source>
        <dbReference type="SAM" id="SignalP"/>
    </source>
</evidence>